<evidence type="ECO:0000313" key="7">
    <source>
        <dbReference type="Proteomes" id="UP000321306"/>
    </source>
</evidence>
<name>A0A511MWU5_DEIC1</name>
<evidence type="ECO:0000256" key="2">
    <source>
        <dbReference type="ARBA" id="ARBA00023125"/>
    </source>
</evidence>
<evidence type="ECO:0000256" key="3">
    <source>
        <dbReference type="ARBA" id="ARBA00023163"/>
    </source>
</evidence>
<dbReference type="PROSITE" id="PS50977">
    <property type="entry name" value="HTH_TETR_2"/>
    <property type="match status" value="1"/>
</dbReference>
<comment type="caution">
    <text evidence="6">The sequence shown here is derived from an EMBL/GenBank/DDBJ whole genome shotgun (WGS) entry which is preliminary data.</text>
</comment>
<dbReference type="PANTHER" id="PTHR30055">
    <property type="entry name" value="HTH-TYPE TRANSCRIPTIONAL REGULATOR RUTR"/>
    <property type="match status" value="1"/>
</dbReference>
<protein>
    <recommendedName>
        <fullName evidence="5">HTH tetR-type domain-containing protein</fullName>
    </recommendedName>
</protein>
<feature type="DNA-binding region" description="H-T-H motif" evidence="4">
    <location>
        <begin position="31"/>
        <end position="50"/>
    </location>
</feature>
<feature type="domain" description="HTH tetR-type" evidence="5">
    <location>
        <begin position="8"/>
        <end position="68"/>
    </location>
</feature>
<proteinExistence type="predicted"/>
<dbReference type="Pfam" id="PF00440">
    <property type="entry name" value="TetR_N"/>
    <property type="match status" value="1"/>
</dbReference>
<keyword evidence="2 4" id="KW-0238">DNA-binding</keyword>
<dbReference type="OrthoDB" id="7618612at2"/>
<dbReference type="GO" id="GO:0003700">
    <property type="term" value="F:DNA-binding transcription factor activity"/>
    <property type="evidence" value="ECO:0007669"/>
    <property type="project" value="TreeGrafter"/>
</dbReference>
<keyword evidence="7" id="KW-1185">Reference proteome</keyword>
<dbReference type="Gene3D" id="1.10.357.10">
    <property type="entry name" value="Tetracycline Repressor, domain 2"/>
    <property type="match status" value="1"/>
</dbReference>
<evidence type="ECO:0000313" key="6">
    <source>
        <dbReference type="EMBL" id="GEM45042.1"/>
    </source>
</evidence>
<organism evidence="6 7">
    <name type="scientific">Deinococcus cellulosilyticus (strain DSM 18568 / NBRC 106333 / KACC 11606 / 5516J-15)</name>
    <dbReference type="NCBI Taxonomy" id="1223518"/>
    <lineage>
        <taxon>Bacteria</taxon>
        <taxon>Thermotogati</taxon>
        <taxon>Deinococcota</taxon>
        <taxon>Deinococci</taxon>
        <taxon>Deinococcales</taxon>
        <taxon>Deinococcaceae</taxon>
        <taxon>Deinococcus</taxon>
    </lineage>
</organism>
<evidence type="ECO:0000256" key="4">
    <source>
        <dbReference type="PROSITE-ProRule" id="PRU00335"/>
    </source>
</evidence>
<evidence type="ECO:0000256" key="1">
    <source>
        <dbReference type="ARBA" id="ARBA00023015"/>
    </source>
</evidence>
<dbReference type="RefSeq" id="WP_146882309.1">
    <property type="nucleotide sequence ID" value="NZ_BJXB01000002.1"/>
</dbReference>
<keyword evidence="3" id="KW-0804">Transcription</keyword>
<dbReference type="SUPFAM" id="SSF46689">
    <property type="entry name" value="Homeodomain-like"/>
    <property type="match status" value="1"/>
</dbReference>
<sequence length="194" mass="22262">MGRKDLTHIRREEILDAFEQCIFRYGFDGATLQRTAEEARVNLGTIHHYIGKREDLLKLLLDRLLERTTLEAAQLKEHQPQEEQLHLLLEAFFLDPQDPTSRMLTLLVQEGSSHPQIRAFLTEINTLYCTLLSEAIQTHRPGMKKSPSEQLAFTILALAYGGDILMDFGLPRSKRDRLMDMAKFLIDTSPLEGL</sequence>
<keyword evidence="1" id="KW-0805">Transcription regulation</keyword>
<dbReference type="InterPro" id="IPR050109">
    <property type="entry name" value="HTH-type_TetR-like_transc_reg"/>
</dbReference>
<dbReference type="AlphaFoldDB" id="A0A511MWU5"/>
<dbReference type="PANTHER" id="PTHR30055:SF234">
    <property type="entry name" value="HTH-TYPE TRANSCRIPTIONAL REGULATOR BETI"/>
    <property type="match status" value="1"/>
</dbReference>
<gene>
    <name evidence="6" type="ORF">DC3_06770</name>
</gene>
<evidence type="ECO:0000259" key="5">
    <source>
        <dbReference type="PROSITE" id="PS50977"/>
    </source>
</evidence>
<accession>A0A511MWU5</accession>
<dbReference type="EMBL" id="BJXB01000002">
    <property type="protein sequence ID" value="GEM45042.1"/>
    <property type="molecule type" value="Genomic_DNA"/>
</dbReference>
<dbReference type="GO" id="GO:0000976">
    <property type="term" value="F:transcription cis-regulatory region binding"/>
    <property type="evidence" value="ECO:0007669"/>
    <property type="project" value="TreeGrafter"/>
</dbReference>
<dbReference type="Proteomes" id="UP000321306">
    <property type="component" value="Unassembled WGS sequence"/>
</dbReference>
<dbReference type="InterPro" id="IPR001647">
    <property type="entry name" value="HTH_TetR"/>
</dbReference>
<dbReference type="InterPro" id="IPR009057">
    <property type="entry name" value="Homeodomain-like_sf"/>
</dbReference>
<reference evidence="6 7" key="1">
    <citation type="submission" date="2019-07" db="EMBL/GenBank/DDBJ databases">
        <title>Whole genome shotgun sequence of Deinococcus cellulosilyticus NBRC 106333.</title>
        <authorList>
            <person name="Hosoyama A."/>
            <person name="Uohara A."/>
            <person name="Ohji S."/>
            <person name="Ichikawa N."/>
        </authorList>
    </citation>
    <scope>NUCLEOTIDE SEQUENCE [LARGE SCALE GENOMIC DNA]</scope>
    <source>
        <strain evidence="6 7">NBRC 106333</strain>
    </source>
</reference>